<evidence type="ECO:0000313" key="3">
    <source>
        <dbReference type="Proteomes" id="UP000325780"/>
    </source>
</evidence>
<reference evidence="2 3" key="1">
    <citation type="submission" date="2019-04" db="EMBL/GenBank/DDBJ databases">
        <title>Friends and foes A comparative genomics study of 23 Aspergillus species from section Flavi.</title>
        <authorList>
            <consortium name="DOE Joint Genome Institute"/>
            <person name="Kjaerbolling I."/>
            <person name="Vesth T."/>
            <person name="Frisvad J.C."/>
            <person name="Nybo J.L."/>
            <person name="Theobald S."/>
            <person name="Kildgaard S."/>
            <person name="Isbrandt T."/>
            <person name="Kuo A."/>
            <person name="Sato A."/>
            <person name="Lyhne E.K."/>
            <person name="Kogle M.E."/>
            <person name="Wiebenga A."/>
            <person name="Kun R.S."/>
            <person name="Lubbers R.J."/>
            <person name="Makela M.R."/>
            <person name="Barry K."/>
            <person name="Chovatia M."/>
            <person name="Clum A."/>
            <person name="Daum C."/>
            <person name="Haridas S."/>
            <person name="He G."/>
            <person name="LaButti K."/>
            <person name="Lipzen A."/>
            <person name="Mondo S."/>
            <person name="Riley R."/>
            <person name="Salamov A."/>
            <person name="Simmons B.A."/>
            <person name="Magnuson J.K."/>
            <person name="Henrissat B."/>
            <person name="Mortensen U.H."/>
            <person name="Larsen T.O."/>
            <person name="Devries R.P."/>
            <person name="Grigoriev I.V."/>
            <person name="Machida M."/>
            <person name="Baker S.E."/>
            <person name="Andersen M.R."/>
        </authorList>
    </citation>
    <scope>NUCLEOTIDE SEQUENCE [LARGE SCALE GENOMIC DNA]</scope>
    <source>
        <strain evidence="2 3">IBT 18842</strain>
    </source>
</reference>
<organism evidence="2 3">
    <name type="scientific">Aspergillus avenaceus</name>
    <dbReference type="NCBI Taxonomy" id="36643"/>
    <lineage>
        <taxon>Eukaryota</taxon>
        <taxon>Fungi</taxon>
        <taxon>Dikarya</taxon>
        <taxon>Ascomycota</taxon>
        <taxon>Pezizomycotina</taxon>
        <taxon>Eurotiomycetes</taxon>
        <taxon>Eurotiomycetidae</taxon>
        <taxon>Eurotiales</taxon>
        <taxon>Aspergillaceae</taxon>
        <taxon>Aspergillus</taxon>
        <taxon>Aspergillus subgen. Circumdati</taxon>
    </lineage>
</organism>
<feature type="region of interest" description="Disordered" evidence="1">
    <location>
        <begin position="55"/>
        <end position="76"/>
    </location>
</feature>
<feature type="compositionally biased region" description="Polar residues" evidence="1">
    <location>
        <begin position="55"/>
        <end position="70"/>
    </location>
</feature>
<name>A0A5N6U0E5_ASPAV</name>
<feature type="non-terminal residue" evidence="2">
    <location>
        <position position="76"/>
    </location>
</feature>
<accession>A0A5N6U0E5</accession>
<dbReference type="Proteomes" id="UP000325780">
    <property type="component" value="Unassembled WGS sequence"/>
</dbReference>
<gene>
    <name evidence="2" type="ORF">BDV25DRAFT_151724</name>
</gene>
<keyword evidence="3" id="KW-1185">Reference proteome</keyword>
<proteinExistence type="predicted"/>
<dbReference type="AlphaFoldDB" id="A0A5N6U0E5"/>
<dbReference type="EMBL" id="ML742059">
    <property type="protein sequence ID" value="KAE8152096.1"/>
    <property type="molecule type" value="Genomic_DNA"/>
</dbReference>
<protein>
    <submittedName>
        <fullName evidence="2">Uncharacterized protein</fullName>
    </submittedName>
</protein>
<sequence length="76" mass="8342">MVVFIMSELTMKAASPDTLGASRAACPVIQPFQNNTFSTLNHYPTTHNPYTSMVSSGISDFTSPRSTPLRTEQETM</sequence>
<evidence type="ECO:0000256" key="1">
    <source>
        <dbReference type="SAM" id="MobiDB-lite"/>
    </source>
</evidence>
<evidence type="ECO:0000313" key="2">
    <source>
        <dbReference type="EMBL" id="KAE8152096.1"/>
    </source>
</evidence>